<dbReference type="Gene3D" id="3.90.25.10">
    <property type="entry name" value="UDP-galactose 4-epimerase, domain 1"/>
    <property type="match status" value="1"/>
</dbReference>
<dbReference type="RefSeq" id="WP_074794740.1">
    <property type="nucleotide sequence ID" value="NZ_FOVJ01000001.1"/>
</dbReference>
<dbReference type="InterPro" id="IPR029903">
    <property type="entry name" value="RmlD-like-bd"/>
</dbReference>
<dbReference type="GO" id="GO:0019305">
    <property type="term" value="P:dTDP-rhamnose biosynthetic process"/>
    <property type="evidence" value="ECO:0007669"/>
    <property type="project" value="UniProtKB-UniPathway"/>
</dbReference>
<feature type="domain" description="RmlD-like substrate binding" evidence="8">
    <location>
        <begin position="460"/>
        <end position="714"/>
    </location>
</feature>
<dbReference type="GO" id="GO:0005975">
    <property type="term" value="P:carbohydrate metabolic process"/>
    <property type="evidence" value="ECO:0007669"/>
    <property type="project" value="InterPro"/>
</dbReference>
<comment type="catalytic activity">
    <reaction evidence="5 6">
        <text>dTDP-beta-L-rhamnose + NADP(+) = dTDP-4-dehydro-beta-L-rhamnose + NADPH + H(+)</text>
        <dbReference type="Rhea" id="RHEA:21796"/>
        <dbReference type="ChEBI" id="CHEBI:15378"/>
        <dbReference type="ChEBI" id="CHEBI:57510"/>
        <dbReference type="ChEBI" id="CHEBI:57783"/>
        <dbReference type="ChEBI" id="CHEBI:58349"/>
        <dbReference type="ChEBI" id="CHEBI:62830"/>
        <dbReference type="EC" id="1.1.1.133"/>
    </reaction>
</comment>
<dbReference type="Gene3D" id="3.20.20.80">
    <property type="entry name" value="Glycosidases"/>
    <property type="match status" value="1"/>
</dbReference>
<evidence type="ECO:0000256" key="5">
    <source>
        <dbReference type="ARBA" id="ARBA00048200"/>
    </source>
</evidence>
<dbReference type="GO" id="GO:0004553">
    <property type="term" value="F:hydrolase activity, hydrolyzing O-glycosyl compounds"/>
    <property type="evidence" value="ECO:0007669"/>
    <property type="project" value="InterPro"/>
</dbReference>
<sequence>MSGEEDQGATEALELWGGLECTVNRVLDTYFSQMDRNGHIHRLCDLERFASLGIRSIRYPVLWEHMAPDGLDRIDWSWPDDRLPALRERGITPIVGLVHHGSGPQYTSLVDPGFAEKLAVFAGAVAQRYPWVEHYTPVNEPLTTARFSGLYGLWYPHGSDERTFVQALLNQCRAVVLSMRAIRQVNPDAKLVQTDDLGKAYSTPQLSGLAEFYNARRWLAWDLLCGKVGQEHPLWNYLVGTGIEPSQVLWFKDNVCHPEIIGINYYITSERWLDERVERYPGQHITDYHGYRFVDMEPVRVLATPSTGVEHLLTEAWERYRLPLAITEVHIGASREDQMRWLLEMWQAARNARQRGIDIRAVTVWALLGSYDWNCLVTACKGYYEPGPFDVRSALPRPTAVAGLMRELAAGRQPSHPVLKGQGWWRRADRLTCKPVATPTAITSLHSKYKSSVNGTMRPILVTGATGTLGRAFAIICGKRNVAGILLSRQEMDIAVRASVECAVARYQPWAIINASGYVNVDNAESDIDRCFRENAVGPSVLAALCRERDIQLLTFSSDLVFDGRQASPYRESDTVCPLNHYGRSKVEAERRVLDHHPDALVVRTSAFFGPWDIYNFVTLALKTLAQEERFSASTDITVSPTYVPDLVNTCLDLLIDKEAGIWHLTNGEPVTWVELALKAAKKAGIDTSRLDGRCGNELGYVAVRPLYSALSSERGILLPSLDDALDRYIESRRQEASAEAEQNKSGRRGSGMVA</sequence>
<dbReference type="InterPro" id="IPR017853">
    <property type="entry name" value="GH"/>
</dbReference>
<evidence type="ECO:0000256" key="2">
    <source>
        <dbReference type="ARBA" id="ARBA00010944"/>
    </source>
</evidence>
<evidence type="ECO:0000256" key="3">
    <source>
        <dbReference type="ARBA" id="ARBA00012929"/>
    </source>
</evidence>
<dbReference type="Gene3D" id="3.40.50.720">
    <property type="entry name" value="NAD(P)-binding Rossmann-like Domain"/>
    <property type="match status" value="1"/>
</dbReference>
<proteinExistence type="inferred from homology"/>
<dbReference type="SUPFAM" id="SSF51735">
    <property type="entry name" value="NAD(P)-binding Rossmann-fold domains"/>
    <property type="match status" value="1"/>
</dbReference>
<reference evidence="10" key="1">
    <citation type="submission" date="2016-10" db="EMBL/GenBank/DDBJ databases">
        <authorList>
            <person name="Varghese N."/>
        </authorList>
    </citation>
    <scope>NUCLEOTIDE SEQUENCE [LARGE SCALE GENOMIC DNA]</scope>
    <source>
        <strain evidence="10">Nsp8</strain>
    </source>
</reference>
<evidence type="ECO:0000256" key="4">
    <source>
        <dbReference type="ARBA" id="ARBA00017099"/>
    </source>
</evidence>
<comment type="pathway">
    <text evidence="1 6">Carbohydrate biosynthesis; dTDP-L-rhamnose biosynthesis.</text>
</comment>
<evidence type="ECO:0000313" key="9">
    <source>
        <dbReference type="EMBL" id="SFN38171.1"/>
    </source>
</evidence>
<dbReference type="SUPFAM" id="SSF51445">
    <property type="entry name" value="(Trans)glycosidases"/>
    <property type="match status" value="1"/>
</dbReference>
<keyword evidence="6" id="KW-0560">Oxidoreductase</keyword>
<dbReference type="InterPro" id="IPR036291">
    <property type="entry name" value="NAD(P)-bd_dom_sf"/>
</dbReference>
<feature type="region of interest" description="Disordered" evidence="7">
    <location>
        <begin position="735"/>
        <end position="755"/>
    </location>
</feature>
<dbReference type="InterPro" id="IPR005913">
    <property type="entry name" value="dTDP_dehydrorham_reduct"/>
</dbReference>
<dbReference type="EC" id="1.1.1.133" evidence="3 6"/>
<dbReference type="AlphaFoldDB" id="A0A1I4YJF6"/>
<dbReference type="Pfam" id="PF04321">
    <property type="entry name" value="RmlD_sub_bind"/>
    <property type="match status" value="1"/>
</dbReference>
<organism evidence="9 10">
    <name type="scientific">Nitrosospira briensis</name>
    <dbReference type="NCBI Taxonomy" id="35799"/>
    <lineage>
        <taxon>Bacteria</taxon>
        <taxon>Pseudomonadati</taxon>
        <taxon>Pseudomonadota</taxon>
        <taxon>Betaproteobacteria</taxon>
        <taxon>Nitrosomonadales</taxon>
        <taxon>Nitrosomonadaceae</taxon>
        <taxon>Nitrosospira</taxon>
    </lineage>
</organism>
<dbReference type="EMBL" id="FOVJ01000001">
    <property type="protein sequence ID" value="SFN38171.1"/>
    <property type="molecule type" value="Genomic_DNA"/>
</dbReference>
<dbReference type="GO" id="GO:0008831">
    <property type="term" value="F:dTDP-4-dehydrorhamnose reductase activity"/>
    <property type="evidence" value="ECO:0007669"/>
    <property type="project" value="UniProtKB-EC"/>
</dbReference>
<dbReference type="Proteomes" id="UP000183107">
    <property type="component" value="Unassembled WGS sequence"/>
</dbReference>
<dbReference type="PANTHER" id="PTHR10491:SF4">
    <property type="entry name" value="METHIONINE ADENOSYLTRANSFERASE 2 SUBUNIT BETA"/>
    <property type="match status" value="1"/>
</dbReference>
<evidence type="ECO:0000313" key="10">
    <source>
        <dbReference type="Proteomes" id="UP000183107"/>
    </source>
</evidence>
<name>A0A1I4YJF6_9PROT</name>
<dbReference type="CDD" id="cd05254">
    <property type="entry name" value="dTDP_HR_like_SDR_e"/>
    <property type="match status" value="1"/>
</dbReference>
<evidence type="ECO:0000256" key="6">
    <source>
        <dbReference type="RuleBase" id="RU364082"/>
    </source>
</evidence>
<dbReference type="PANTHER" id="PTHR10491">
    <property type="entry name" value="DTDP-4-DEHYDRORHAMNOSE REDUCTASE"/>
    <property type="match status" value="1"/>
</dbReference>
<keyword evidence="10" id="KW-1185">Reference proteome</keyword>
<feature type="compositionally biased region" description="Basic and acidic residues" evidence="7">
    <location>
        <begin position="735"/>
        <end position="745"/>
    </location>
</feature>
<keyword evidence="6" id="KW-0521">NADP</keyword>
<comment type="function">
    <text evidence="6">Catalyzes the reduction of dTDP-6-deoxy-L-lyxo-4-hexulose to yield dTDP-L-rhamnose.</text>
</comment>
<protein>
    <recommendedName>
        <fullName evidence="4 6">dTDP-4-dehydrorhamnose reductase</fullName>
        <ecNumber evidence="3 6">1.1.1.133</ecNumber>
    </recommendedName>
</protein>
<dbReference type="UniPathway" id="UPA00124"/>
<accession>A0A1I4YJF6</accession>
<evidence type="ECO:0000256" key="7">
    <source>
        <dbReference type="SAM" id="MobiDB-lite"/>
    </source>
</evidence>
<gene>
    <name evidence="9" type="ORF">SAMN05216386_0731</name>
</gene>
<evidence type="ECO:0000259" key="8">
    <source>
        <dbReference type="Pfam" id="PF04321"/>
    </source>
</evidence>
<comment type="cofactor">
    <cofactor evidence="6">
        <name>Mg(2+)</name>
        <dbReference type="ChEBI" id="CHEBI:18420"/>
    </cofactor>
    <text evidence="6">Binds 1 Mg(2+) ion per monomer.</text>
</comment>
<evidence type="ECO:0000256" key="1">
    <source>
        <dbReference type="ARBA" id="ARBA00004781"/>
    </source>
</evidence>
<comment type="similarity">
    <text evidence="2 6">Belongs to the dTDP-4-dehydrorhamnose reductase family.</text>
</comment>